<keyword evidence="2" id="KW-1185">Reference proteome</keyword>
<reference evidence="1 2" key="1">
    <citation type="submission" date="2016-11" db="EMBL/GenBank/DDBJ databases">
        <authorList>
            <person name="Jaros S."/>
            <person name="Januszkiewicz K."/>
            <person name="Wedrychowicz H."/>
        </authorList>
    </citation>
    <scope>NUCLEOTIDE SEQUENCE [LARGE SCALE GENOMIC DNA]</scope>
    <source>
        <strain evidence="1 2">DSM 21425</strain>
    </source>
</reference>
<accession>A0A1M6HQL6</accession>
<dbReference type="AlphaFoldDB" id="A0A1M6HQL6"/>
<gene>
    <name evidence="1" type="ORF">SAMN04488096_1181</name>
</gene>
<sequence>MCPADTDAKASKLALFTIFTPNLPLAGKLYKTVAHKLKKTLRNIIIILFFPLTLIGQNNDANVENLNKITRITREVAKINLTEKEFNEGIAEGPIIYKSIFRKNGGWTAYYLYENQNDNPPLRIKYSQTAKKGYDEFEFYYKDGKMIFAKLIEFKNRGRNKGSETKRLFYYKDNELIYTTESEKEKYAEYIKRTEKSVRKMIYE</sequence>
<dbReference type="RefSeq" id="WP_143159215.1">
    <property type="nucleotide sequence ID" value="NZ_FQYY01000018.1"/>
</dbReference>
<organism evidence="1 2">
    <name type="scientific">Mesonia phycicola</name>
    <dbReference type="NCBI Taxonomy" id="579105"/>
    <lineage>
        <taxon>Bacteria</taxon>
        <taxon>Pseudomonadati</taxon>
        <taxon>Bacteroidota</taxon>
        <taxon>Flavobacteriia</taxon>
        <taxon>Flavobacteriales</taxon>
        <taxon>Flavobacteriaceae</taxon>
        <taxon>Mesonia</taxon>
    </lineage>
</organism>
<name>A0A1M6HQL6_9FLAO</name>
<dbReference type="OrthoDB" id="1447716at2"/>
<protein>
    <submittedName>
        <fullName evidence="1">Uncharacterized protein</fullName>
    </submittedName>
</protein>
<dbReference type="Proteomes" id="UP000184225">
    <property type="component" value="Unassembled WGS sequence"/>
</dbReference>
<evidence type="ECO:0000313" key="1">
    <source>
        <dbReference type="EMBL" id="SHJ24457.1"/>
    </source>
</evidence>
<dbReference type="EMBL" id="FQYY01000018">
    <property type="protein sequence ID" value="SHJ24457.1"/>
    <property type="molecule type" value="Genomic_DNA"/>
</dbReference>
<proteinExistence type="predicted"/>
<evidence type="ECO:0000313" key="2">
    <source>
        <dbReference type="Proteomes" id="UP000184225"/>
    </source>
</evidence>